<dbReference type="EMBL" id="BQNB010020110">
    <property type="protein sequence ID" value="GJT92450.1"/>
    <property type="molecule type" value="Genomic_DNA"/>
</dbReference>
<protein>
    <recommendedName>
        <fullName evidence="4">Reverse transcriptase domain-containing protein</fullName>
    </recommendedName>
</protein>
<evidence type="ECO:0000313" key="2">
    <source>
        <dbReference type="EMBL" id="GJT92450.1"/>
    </source>
</evidence>
<evidence type="ECO:0008006" key="4">
    <source>
        <dbReference type="Google" id="ProtNLM"/>
    </source>
</evidence>
<evidence type="ECO:0000313" key="3">
    <source>
        <dbReference type="Proteomes" id="UP001151760"/>
    </source>
</evidence>
<evidence type="ECO:0000256" key="1">
    <source>
        <dbReference type="SAM" id="MobiDB-lite"/>
    </source>
</evidence>
<comment type="caution">
    <text evidence="2">The sequence shown here is derived from an EMBL/GenBank/DDBJ whole genome shotgun (WGS) entry which is preliminary data.</text>
</comment>
<feature type="region of interest" description="Disordered" evidence="1">
    <location>
        <begin position="89"/>
        <end position="108"/>
    </location>
</feature>
<gene>
    <name evidence="2" type="ORF">Tco_1081295</name>
</gene>
<keyword evidence="3" id="KW-1185">Reference proteome</keyword>
<reference evidence="2" key="1">
    <citation type="journal article" date="2022" name="Int. J. Mol. Sci.">
        <title>Draft Genome of Tanacetum Coccineum: Genomic Comparison of Closely Related Tanacetum-Family Plants.</title>
        <authorList>
            <person name="Yamashiro T."/>
            <person name="Shiraishi A."/>
            <person name="Nakayama K."/>
            <person name="Satake H."/>
        </authorList>
    </citation>
    <scope>NUCLEOTIDE SEQUENCE</scope>
</reference>
<sequence length="391" mass="45738">MSKSVERTPIPADSVVRNTSGKGSKQAIDGPPRFLQKKRLREICENITTNFCLLWWRRQREREREWDAADRVDRIKSAQNEEKYLFESENNEGDHWKSKSKRPKSVTEEEDLSQPWLCEETNPFTFRIQNFEFPKRICMSSNVKTYDRSGDLEDHLKIFQTTSKVERWAMPTRYIKLQKPFLANFLQQKKYIKDPVEIHHIKLREGESTEAFMERFKAESMHVKGAPKCMRVSGFMHGITNPDLIKRLNDNIPKSVDEMMSITTAFLKVTPTVTYSTATYFGGVTRKKGLPTWRRHEGGHKPSFDKRPDLKNWQKSSRRHDRFTPLIKTPKNILAMDTVKFKAPPPMSGSAENRNKNEFCEFHGYKGHSTDKCIHLKNRLKKRSNPGNCHT</sequence>
<feature type="compositionally biased region" description="Basic and acidic residues" evidence="1">
    <location>
        <begin position="296"/>
        <end position="312"/>
    </location>
</feature>
<dbReference type="Proteomes" id="UP001151760">
    <property type="component" value="Unassembled WGS sequence"/>
</dbReference>
<accession>A0ABQ5HXK5</accession>
<reference evidence="2" key="2">
    <citation type="submission" date="2022-01" db="EMBL/GenBank/DDBJ databases">
        <authorList>
            <person name="Yamashiro T."/>
            <person name="Shiraishi A."/>
            <person name="Satake H."/>
            <person name="Nakayama K."/>
        </authorList>
    </citation>
    <scope>NUCLEOTIDE SEQUENCE</scope>
</reference>
<name>A0ABQ5HXK5_9ASTR</name>
<dbReference type="PANTHER" id="PTHR33223:SF11">
    <property type="entry name" value="ELEMENT PROTEIN, PUTATIVE-RELATED"/>
    <property type="match status" value="1"/>
</dbReference>
<feature type="region of interest" description="Disordered" evidence="1">
    <location>
        <begin position="296"/>
        <end position="318"/>
    </location>
</feature>
<dbReference type="PANTHER" id="PTHR33223">
    <property type="entry name" value="CCHC-TYPE DOMAIN-CONTAINING PROTEIN"/>
    <property type="match status" value="1"/>
</dbReference>
<organism evidence="2 3">
    <name type="scientific">Tanacetum coccineum</name>
    <dbReference type="NCBI Taxonomy" id="301880"/>
    <lineage>
        <taxon>Eukaryota</taxon>
        <taxon>Viridiplantae</taxon>
        <taxon>Streptophyta</taxon>
        <taxon>Embryophyta</taxon>
        <taxon>Tracheophyta</taxon>
        <taxon>Spermatophyta</taxon>
        <taxon>Magnoliopsida</taxon>
        <taxon>eudicotyledons</taxon>
        <taxon>Gunneridae</taxon>
        <taxon>Pentapetalae</taxon>
        <taxon>asterids</taxon>
        <taxon>campanulids</taxon>
        <taxon>Asterales</taxon>
        <taxon>Asteraceae</taxon>
        <taxon>Asteroideae</taxon>
        <taxon>Anthemideae</taxon>
        <taxon>Anthemidinae</taxon>
        <taxon>Tanacetum</taxon>
    </lineage>
</organism>
<proteinExistence type="predicted"/>
<feature type="region of interest" description="Disordered" evidence="1">
    <location>
        <begin position="1"/>
        <end position="32"/>
    </location>
</feature>